<evidence type="ECO:0000313" key="2">
    <source>
        <dbReference type="EMBL" id="SUO91609.1"/>
    </source>
</evidence>
<dbReference type="Gene3D" id="3.40.50.300">
    <property type="entry name" value="P-loop containing nucleotide triphosphate hydrolases"/>
    <property type="match status" value="1"/>
</dbReference>
<dbReference type="PANTHER" id="PTHR32182:SF0">
    <property type="entry name" value="DNA REPLICATION AND REPAIR PROTEIN RECF"/>
    <property type="match status" value="1"/>
</dbReference>
<keyword evidence="3" id="KW-1185">Reference proteome</keyword>
<feature type="coiled-coil region" evidence="1">
    <location>
        <begin position="630"/>
        <end position="753"/>
    </location>
</feature>
<dbReference type="GO" id="GO:0000731">
    <property type="term" value="P:DNA synthesis involved in DNA repair"/>
    <property type="evidence" value="ECO:0007669"/>
    <property type="project" value="TreeGrafter"/>
</dbReference>
<dbReference type="AlphaFoldDB" id="A0A380MJZ2"/>
<name>A0A380MJZ2_9GAMM</name>
<dbReference type="SUPFAM" id="SSF52540">
    <property type="entry name" value="P-loop containing nucleoside triphosphate hydrolases"/>
    <property type="match status" value="2"/>
</dbReference>
<dbReference type="Pfam" id="PF13558">
    <property type="entry name" value="SbcC_Walker_B"/>
    <property type="match status" value="1"/>
</dbReference>
<sequence length="1117" mass="129438">MSSADYNLSLFETEQFRMRALQVYHWGTFHGLHHIPISEKGFLFVGRSGAGKSTLLDAISALLVPPRWLDFNAAAREMARSGHDRNVLSYVRGAWSEQKDDDSGEIATRYLRTGTTWSALALRYENPSGRVVVLVQIFWLRGNSNSNTDVRRVYLISEGDFDLRALQSFAESNFDLRKLKQTFSQAFIREEFSAYAERFRHLLGIESEMALRLLHKTQSAKNLGDLNVFLRDFMLDKPQTFAVAQRLVNEFAELNAAYRAVVDAREQIAVLRPAAQAHQEYVHLQSLRSYHEQLKQGIDIYSNHCRRQLLGKAIERLMKRQHHQQHVQQQAEQEKNHQEVLLENLRLQHLAAGGSELRHLEQACRDWEDKRDKRVQQSAELQKICLALDWHFPNTVEEFAQLSVSAQQEKEDWNARYDSENERYIALKQALNQALQERDSLQADILEMLRQPSNIPRTLLTLRREMAEALNVHESQFPFVGELLEVKAQEAAWRGAIERLLRGFALSLLVDEAQYAGVNKYVNERQLGQRLVFYRLSGVDKSPSSLRSTDSVLHKLQIKEHPHRYWLEQQLRQRFDYVCVENLAALRQVERALTQEGQIKHNQMRHEKDDRHALNERRQWVLGFDNREKLALYQQQLHQLEAEIEALEQTIDGLQKKKKQQEERMGYCHRLMLLNWQDVDVSSAVKHIDALNRQIDRLRQDAQHLQTLEAEIEQQHSRYQKVKEVWEQARLAYLQIEQDLAKYQKQLEHLQTQALATLLPREKEALAERFQSIAKELTQENLSEVTLAVERQLSEDIKGQTKQIHSHERFIEECFAEFKRRWQAEAGDVDASLASAGDYFNKLNRLESDGLPEYEQRFFDLLQSQSQQNLAALSSYLMQARKDILHRMELVNESLGQVPFNQQGGEKSFLKIEVKDRYLPEVKEFRKDIQQALSHAFVQESREEAEARFLILQKIVQRLSGTEAEAKRWRELMLDVRLHVEFIGLEYDEAGKVLETHRSGAAKSGGQRQKLAATCLAAALRYQLGGHDHGLPMYAPVVLDEAFDKADNEFTALAMNIFINFGFQMIVATPLKSVMTLEPFIGGACFVDISERKYSSVLLIDYDESHQRLNVPADAAQ</sequence>
<gene>
    <name evidence="2" type="ORF">NCTC10717_00234</name>
</gene>
<evidence type="ECO:0000256" key="1">
    <source>
        <dbReference type="SAM" id="Coils"/>
    </source>
</evidence>
<evidence type="ECO:0000313" key="3">
    <source>
        <dbReference type="Proteomes" id="UP000254575"/>
    </source>
</evidence>
<reference evidence="2 3" key="1">
    <citation type="submission" date="2018-06" db="EMBL/GenBank/DDBJ databases">
        <authorList>
            <consortium name="Pathogen Informatics"/>
            <person name="Doyle S."/>
        </authorList>
    </citation>
    <scope>NUCLEOTIDE SEQUENCE [LARGE SCALE GENOMIC DNA]</scope>
    <source>
        <strain evidence="2 3">NCTC10717</strain>
    </source>
</reference>
<dbReference type="InterPro" id="IPR027417">
    <property type="entry name" value="P-loop_NTPase"/>
</dbReference>
<keyword evidence="1" id="KW-0175">Coiled coil</keyword>
<protein>
    <submittedName>
        <fullName evidence="2">Uncharacterized protein conserved in bacteria</fullName>
    </submittedName>
</protein>
<dbReference type="Pfam" id="PF13555">
    <property type="entry name" value="AAA_29"/>
    <property type="match status" value="1"/>
</dbReference>
<dbReference type="OrthoDB" id="174137at2"/>
<proteinExistence type="predicted"/>
<dbReference type="RefSeq" id="WP_115217556.1">
    <property type="nucleotide sequence ID" value="NZ_UHIA01000003.1"/>
</dbReference>
<feature type="coiled-coil region" evidence="1">
    <location>
        <begin position="417"/>
        <end position="451"/>
    </location>
</feature>
<organism evidence="2 3">
    <name type="scientific">Suttonella indologenes</name>
    <dbReference type="NCBI Taxonomy" id="13276"/>
    <lineage>
        <taxon>Bacteria</taxon>
        <taxon>Pseudomonadati</taxon>
        <taxon>Pseudomonadota</taxon>
        <taxon>Gammaproteobacteria</taxon>
        <taxon>Cardiobacteriales</taxon>
        <taxon>Cardiobacteriaceae</taxon>
        <taxon>Suttonella</taxon>
    </lineage>
</organism>
<accession>A0A380MJZ2</accession>
<dbReference type="CDD" id="cd00267">
    <property type="entry name" value="ABC_ATPase"/>
    <property type="match status" value="1"/>
</dbReference>
<dbReference type="EMBL" id="UHIA01000003">
    <property type="protein sequence ID" value="SUO91609.1"/>
    <property type="molecule type" value="Genomic_DNA"/>
</dbReference>
<dbReference type="PANTHER" id="PTHR32182">
    <property type="entry name" value="DNA REPLICATION AND REPAIR PROTEIN RECF"/>
    <property type="match status" value="1"/>
</dbReference>
<dbReference type="Proteomes" id="UP000254575">
    <property type="component" value="Unassembled WGS sequence"/>
</dbReference>
<dbReference type="GO" id="GO:0006302">
    <property type="term" value="P:double-strand break repair"/>
    <property type="evidence" value="ECO:0007669"/>
    <property type="project" value="TreeGrafter"/>
</dbReference>